<dbReference type="InterPro" id="IPR053257">
    <property type="entry name" value="Cu-only_SOD"/>
</dbReference>
<evidence type="ECO:0000256" key="1">
    <source>
        <dbReference type="SAM" id="SignalP"/>
    </source>
</evidence>
<dbReference type="InterPro" id="IPR036423">
    <property type="entry name" value="SOD-like_Cu/Zn_dom_sf"/>
</dbReference>
<evidence type="ECO:0000259" key="2">
    <source>
        <dbReference type="Pfam" id="PF00080"/>
    </source>
</evidence>
<dbReference type="SUPFAM" id="SSF49329">
    <property type="entry name" value="Cu,Zn superoxide dismutase-like"/>
    <property type="match status" value="5"/>
</dbReference>
<keyword evidence="1" id="KW-0732">Signal</keyword>
<dbReference type="InterPro" id="IPR001424">
    <property type="entry name" value="SOD_Cu_Zn_dom"/>
</dbReference>
<proteinExistence type="predicted"/>
<evidence type="ECO:0000313" key="4">
    <source>
        <dbReference type="Proteomes" id="UP001168990"/>
    </source>
</evidence>
<dbReference type="Proteomes" id="UP001168990">
    <property type="component" value="Unassembled WGS sequence"/>
</dbReference>
<dbReference type="Pfam" id="PF00080">
    <property type="entry name" value="Sod_Cu"/>
    <property type="match status" value="1"/>
</dbReference>
<accession>A0AA39KKY3</accession>
<dbReference type="Gene3D" id="2.60.40.200">
    <property type="entry name" value="Superoxide dismutase, copper/zinc binding domain"/>
    <property type="match status" value="5"/>
</dbReference>
<dbReference type="GO" id="GO:0006801">
    <property type="term" value="P:superoxide metabolic process"/>
    <property type="evidence" value="ECO:0007669"/>
    <property type="project" value="InterPro"/>
</dbReference>
<comment type="caution">
    <text evidence="3">The sequence shown here is derived from an EMBL/GenBank/DDBJ whole genome shotgun (WGS) entry which is preliminary data.</text>
</comment>
<reference evidence="3" key="2">
    <citation type="submission" date="2023-03" db="EMBL/GenBank/DDBJ databases">
        <authorList>
            <person name="Inwood S.N."/>
            <person name="Skelly J.G."/>
            <person name="Guhlin J."/>
            <person name="Harrop T.W.R."/>
            <person name="Goldson S.G."/>
            <person name="Dearden P.K."/>
        </authorList>
    </citation>
    <scope>NUCLEOTIDE SEQUENCE</scope>
    <source>
        <strain evidence="3">Irish</strain>
        <tissue evidence="3">Whole body</tissue>
    </source>
</reference>
<gene>
    <name evidence="3" type="ORF">PV328_003706</name>
</gene>
<organism evidence="3 4">
    <name type="scientific">Microctonus aethiopoides</name>
    <dbReference type="NCBI Taxonomy" id="144406"/>
    <lineage>
        <taxon>Eukaryota</taxon>
        <taxon>Metazoa</taxon>
        <taxon>Ecdysozoa</taxon>
        <taxon>Arthropoda</taxon>
        <taxon>Hexapoda</taxon>
        <taxon>Insecta</taxon>
        <taxon>Pterygota</taxon>
        <taxon>Neoptera</taxon>
        <taxon>Endopterygota</taxon>
        <taxon>Hymenoptera</taxon>
        <taxon>Apocrita</taxon>
        <taxon>Ichneumonoidea</taxon>
        <taxon>Braconidae</taxon>
        <taxon>Euphorinae</taxon>
        <taxon>Microctonus</taxon>
    </lineage>
</organism>
<name>A0AA39KKY3_9HYME</name>
<keyword evidence="4" id="KW-1185">Reference proteome</keyword>
<reference evidence="3" key="1">
    <citation type="journal article" date="2023" name="bioRxiv">
        <title>Scaffold-level genome assemblies of two parasitoid biocontrol wasps reveal the parthenogenesis mechanism and an associated novel virus.</title>
        <authorList>
            <person name="Inwood S."/>
            <person name="Skelly J."/>
            <person name="Guhlin J."/>
            <person name="Harrop T."/>
            <person name="Goldson S."/>
            <person name="Dearden P."/>
        </authorList>
    </citation>
    <scope>NUCLEOTIDE SEQUENCE</scope>
    <source>
        <strain evidence="3">Irish</strain>
        <tissue evidence="3">Whole body</tissue>
    </source>
</reference>
<feature type="signal peptide" evidence="1">
    <location>
        <begin position="1"/>
        <end position="15"/>
    </location>
</feature>
<feature type="chain" id="PRO_5041298621" description="Superoxide dismutase copper/zinc binding domain-containing protein" evidence="1">
    <location>
        <begin position="16"/>
        <end position="1127"/>
    </location>
</feature>
<dbReference type="PANTHER" id="PTHR20910">
    <property type="entry name" value="AGAP001623-PA"/>
    <property type="match status" value="1"/>
</dbReference>
<dbReference type="GO" id="GO:0046872">
    <property type="term" value="F:metal ion binding"/>
    <property type="evidence" value="ECO:0007669"/>
    <property type="project" value="InterPro"/>
</dbReference>
<sequence length="1127" mass="126804">MWWILLFALVTNVNGLRLAAYISSGGLHGEIRFEQGSVENSVKIRTSLHATLQYPDQQWLWSITQFPVDYTAIEDRCTEKHLGASIIDLTDVLGPLTLPGNESIGIEVSNISLTGDKGLWGKGLILKDTYSSRIICASITVLERNAEKNAEARFQGSIAGSVWFRWLGGNAGDSTTDTIIYADLYHTAKQKLQSVDFTEHNWKIYVTDIFDTGRDKSDCNILQTVFDPDDLGAGNSIGDVDGRLGKIRVAVDTTKKLKTSYRDPVISLLPADLLGSHRSLYLVIFHPTHTDSILACAKIKHRKFVLAKTLINSRGVRGEVYFTQETPFHPTWVNVSLNSVNDLESRLRYATKIASYRIHELPRIPKDLNQSQNTRSADCQSTKSMYSPLKLDEKNVPPPGLGTQDQYAIGDLSGKLQGRKEGSHHNDILAGSAKLSGIYWDTFLPLSGAHSVIHRSLVLHKYNETDNKGIIPWICGTIAHHSSQTSGQTPMLTAEAVFRYPIVGRIIFRQQQNEPGMDTTIIIENLVHSDGSALNNSAEHRWMIHDLPPGKDYYNWTGRCLSAGAPYNPYKIEWDLDHPERCDINEISLCRLGDLGRHGMLAIAGRKRDGPQISRKLFTDELLPLSGPHSILGKSLVIYDDHGPVARGERLACSIINRVHKRKAVAKDWFGNDDEDTVRGKLEFFQQTEYDVTDIEAMLEGLNRKSSAYHIHMTPIEMDLEFPCEATTLYDTFNPLNITKAPLPGDGTGDQYEVGNLSGKFGTLENRNRFFRTFNDTLLPLFGYKSIIGRSVIIYKKNRNMRWACSTIERGYAPSEARELRAIASFHHPYGFAYGYIRMTQLIHKDKSTSETIIEVKLRHPGNHDRNITRNHNWVIYVNPVGVDATVKIKDTRCVAGGYIWNPYFTQLADPLNEELYRQECGPDLPLRCHVGDVSARLGPIDIGVERKIFTDTNFPLEGPVSALGRSIVIMDQNFGSQKFACANIEPDHNIVKYANIRRPPRFVVAQFLEDVRQVMGIPEWMLSIDSRKTKTLHNGACIQFLLHFRGPIANRIEQDFSKLISTGKLDEPSLAIPGYIQQKRKKTLGHRQCGSRDPNEKNFKYRSSSATFIHPLQVILIACTLIHQIM</sequence>
<dbReference type="PANTHER" id="PTHR20910:SF1">
    <property type="entry name" value="SUPEROXIDE DISMUTASE COPPER_ZINC BINDING DOMAIN-CONTAINING PROTEIN"/>
    <property type="match status" value="1"/>
</dbReference>
<evidence type="ECO:0000313" key="3">
    <source>
        <dbReference type="EMBL" id="KAK0165161.1"/>
    </source>
</evidence>
<dbReference type="EMBL" id="JAQQBS010001422">
    <property type="protein sequence ID" value="KAK0165161.1"/>
    <property type="molecule type" value="Genomic_DNA"/>
</dbReference>
<protein>
    <recommendedName>
        <fullName evidence="2">Superoxide dismutase copper/zinc binding domain-containing protein</fullName>
    </recommendedName>
</protein>
<feature type="domain" description="Superoxide dismutase copper/zinc binding" evidence="2">
    <location>
        <begin position="678"/>
        <end position="801"/>
    </location>
</feature>
<dbReference type="AlphaFoldDB" id="A0AA39KKY3"/>